<proteinExistence type="predicted"/>
<protein>
    <recommendedName>
        <fullName evidence="4">SAM domain-containing protein</fullName>
    </recommendedName>
</protein>
<dbReference type="InterPro" id="IPR013761">
    <property type="entry name" value="SAM/pointed_sf"/>
</dbReference>
<feature type="compositionally biased region" description="Basic and acidic residues" evidence="1">
    <location>
        <begin position="125"/>
        <end position="140"/>
    </location>
</feature>
<sequence length="1418" mass="161578">MHSCRLSADHLPVFAYMNGATLYSFQNHTDLMEVIEIRSGLARKIIYLRDKPETSSRMLEWSVEDVVSFIQNTDRTFSLTIQNEVDGAAFLSLSSVKEMEQELGVKGMLAKRILVERNKFLQEEEKQKTTVKRLSEETASKLETGNPAETKVRESERARTPGSSSGSEQNSKEQLPTPGSTVLKKDDPFAHLMMTAQDILRLQYAGVPSDRKGIVDCELKVIYQKQKTLNELEQCFAFMILCKTDFAQVGGREVRSKLWDVITSKTHSHWIGELPQQRRGDFTVDNENVFYREKQVSFGKAADIAPKLSSLSEYERNVCKLDHFSKLILVIDKQLLKEDSQGYMFNLGSRKNPVNYCFGFDQSALYWTFDSEDFSMFEHGPMPAKVIGLLSRHTLKCVAEDQPEQLNPDLDGGTYARTSEDENQTAVALNQSQQFSEESLASNILPEPAANLEKTVEPRTFGDHEDSKVKYDRGILNVTERASSDLMKPSVELKLHARVDAKENVAKRAFLRKSLKFVCGGMNSRQNGTIYYGIPESSDDNNKDGLYAYGEIVGVEMSKELTEHYSAIFLEYLEKCFGDKAHTVRQCVKGPYFIEVNGTDPQRYVIEIDVNPRAEWCKDNVFAFSSQLIYKKYGDPPKGDRSKDGTGVCIRDVEDGKVVTKDLKETEKNEFVWKRLPCLCEKRKEAEREDDWNRKRTLTSEAEKLQMFITGYDESVYPILVIAKPTSAVKQYLSENLTFIRHIQWAAILDFDPDSDVDGLYKLYTSQPMAKMVTVVTVEELRSMTINEYRERFCFPDNIVWLFCNGKTTGEQSFPQLEMKEWRRQYFPKIKLFVSFFQDHSVIQPARHLVLFMISACAGEEIMKTGDEFVTTSNIGWEKVLFVFDHYHSQDQFCKHISEDILEHSAVLPWSHVQGVMSNVLDLKKKDDSKEVPSADTSAPLNIPSQKWQTWGDLYTLAANECSGCDLSDPKWKKKLAEEEVRFYNGGEVSWLNFCIELPNPDHHVMYRNVLSSIKEKVLESTNLPTGTLKSIPRVVVAHMPGAGGTTLGKHVLWHLKTKFKCAVVEKISKETERQICEFWESEECVSRQKLKPVILLLDNVTSDEPEMNESKLCHMLFVRQKSYQLTRPLAVAIICKQSVGKLKNAFFLTQKPEEDERAWLNGKSMKLEEGKKVHPEANFLGILSMRDGFDKTKLQTMIVHYLNHTSLEIVERKLIIYIALVMKYFPSSQGKPGIPVESCEKMFESGLSARLPWEKRVSSVAGALLVQEYEKNIKNVVRLANSACAEAVLSIVLNNDLTLADLVEEFLRSPLVTGLAQLEENAKKITTNIFRNVLLERKRAFTEDEKDTEMSPLILDIEKLNGFQRAVDVLLLGYQSLGGEAFNQQLARFYRDHDMFDEAVHYASAATDNEPSAATDQ</sequence>
<feature type="region of interest" description="Disordered" evidence="1">
    <location>
        <begin position="125"/>
        <end position="186"/>
    </location>
</feature>
<dbReference type="PANTHER" id="PTHR16155:SF19">
    <property type="entry name" value="DED DOMAIN-CONTAINING PROTEIN"/>
    <property type="match status" value="1"/>
</dbReference>
<dbReference type="PANTHER" id="PTHR16155">
    <property type="entry name" value="DED DOMAIN-CONTAINING PROTEIN"/>
    <property type="match status" value="1"/>
</dbReference>
<feature type="compositionally biased region" description="Basic and acidic residues" evidence="1">
    <location>
        <begin position="150"/>
        <end position="159"/>
    </location>
</feature>
<feature type="compositionally biased region" description="Polar residues" evidence="1">
    <location>
        <begin position="161"/>
        <end position="180"/>
    </location>
</feature>
<dbReference type="EMBL" id="JACVVK020000009">
    <property type="protein sequence ID" value="KAK7505846.1"/>
    <property type="molecule type" value="Genomic_DNA"/>
</dbReference>
<comment type="caution">
    <text evidence="2">The sequence shown here is derived from an EMBL/GenBank/DDBJ whole genome shotgun (WGS) entry which is preliminary data.</text>
</comment>
<evidence type="ECO:0008006" key="4">
    <source>
        <dbReference type="Google" id="ProtNLM"/>
    </source>
</evidence>
<evidence type="ECO:0000313" key="3">
    <source>
        <dbReference type="Proteomes" id="UP001519460"/>
    </source>
</evidence>
<name>A0ABD0M3F6_9CAEN</name>
<evidence type="ECO:0000313" key="2">
    <source>
        <dbReference type="EMBL" id="KAK7505846.1"/>
    </source>
</evidence>
<accession>A0ABD0M3F6</accession>
<gene>
    <name evidence="2" type="ORF">BaRGS_00003117</name>
</gene>
<organism evidence="2 3">
    <name type="scientific">Batillaria attramentaria</name>
    <dbReference type="NCBI Taxonomy" id="370345"/>
    <lineage>
        <taxon>Eukaryota</taxon>
        <taxon>Metazoa</taxon>
        <taxon>Spiralia</taxon>
        <taxon>Lophotrochozoa</taxon>
        <taxon>Mollusca</taxon>
        <taxon>Gastropoda</taxon>
        <taxon>Caenogastropoda</taxon>
        <taxon>Sorbeoconcha</taxon>
        <taxon>Cerithioidea</taxon>
        <taxon>Batillariidae</taxon>
        <taxon>Batillaria</taxon>
    </lineage>
</organism>
<keyword evidence="3" id="KW-1185">Reference proteome</keyword>
<dbReference type="Gene3D" id="1.10.150.50">
    <property type="entry name" value="Transcription Factor, Ets-1"/>
    <property type="match status" value="1"/>
</dbReference>
<reference evidence="2 3" key="1">
    <citation type="journal article" date="2023" name="Sci. Data">
        <title>Genome assembly of the Korean intertidal mud-creeper Batillaria attramentaria.</title>
        <authorList>
            <person name="Patra A.K."/>
            <person name="Ho P.T."/>
            <person name="Jun S."/>
            <person name="Lee S.J."/>
            <person name="Kim Y."/>
            <person name="Won Y.J."/>
        </authorList>
    </citation>
    <scope>NUCLEOTIDE SEQUENCE [LARGE SCALE GENOMIC DNA]</scope>
    <source>
        <strain evidence="2">Wonlab-2016</strain>
    </source>
</reference>
<evidence type="ECO:0000256" key="1">
    <source>
        <dbReference type="SAM" id="MobiDB-lite"/>
    </source>
</evidence>
<dbReference type="Proteomes" id="UP001519460">
    <property type="component" value="Unassembled WGS sequence"/>
</dbReference>